<dbReference type="PANTHER" id="PTHR43028">
    <property type="entry name" value="3'(2'),5'-BISPHOSPHATE NUCLEOTIDASE 1"/>
    <property type="match status" value="1"/>
</dbReference>
<reference evidence="2 3" key="1">
    <citation type="submission" date="2017-07" db="EMBL/GenBank/DDBJ databases">
        <title>First draft Genome Sequence of Nocardia cerradoensis isolated from human infection.</title>
        <authorList>
            <person name="Carrasco G."/>
        </authorList>
    </citation>
    <scope>NUCLEOTIDE SEQUENCE [LARGE SCALE GENOMIC DNA]</scope>
    <source>
        <strain evidence="2 3">CNM20130759</strain>
    </source>
</reference>
<feature type="binding site" evidence="1">
    <location>
        <position position="53"/>
    </location>
    <ligand>
        <name>Mg(2+)</name>
        <dbReference type="ChEBI" id="CHEBI:18420"/>
        <label>1</label>
        <note>catalytic</note>
    </ligand>
</feature>
<dbReference type="Proteomes" id="UP000215506">
    <property type="component" value="Unassembled WGS sequence"/>
</dbReference>
<keyword evidence="3" id="KW-1185">Reference proteome</keyword>
<comment type="cofactor">
    <cofactor evidence="1">
        <name>Mg(2+)</name>
        <dbReference type="ChEBI" id="CHEBI:18420"/>
    </cofactor>
</comment>
<protein>
    <submittedName>
        <fullName evidence="2">3'-phosphoadenosine 5'-phosphate phosphatase</fullName>
        <ecNumber evidence="2">3.1.3.7</ecNumber>
    </submittedName>
</protein>
<dbReference type="EMBL" id="NGAF01000003">
    <property type="protein sequence ID" value="OXR45707.1"/>
    <property type="molecule type" value="Genomic_DNA"/>
</dbReference>
<keyword evidence="1" id="KW-0479">Metal-binding</keyword>
<name>A0A231HAF0_9NOCA</name>
<dbReference type="Pfam" id="PF00459">
    <property type="entry name" value="Inositol_P"/>
    <property type="match status" value="2"/>
</dbReference>
<evidence type="ECO:0000313" key="2">
    <source>
        <dbReference type="EMBL" id="OXR45707.1"/>
    </source>
</evidence>
<dbReference type="AlphaFoldDB" id="A0A231HAF0"/>
<feature type="binding site" evidence="1">
    <location>
        <position position="74"/>
    </location>
    <ligand>
        <name>Mg(2+)</name>
        <dbReference type="ChEBI" id="CHEBI:18420"/>
        <label>1</label>
        <note>catalytic</note>
    </ligand>
</feature>
<sequence>MDDHAVAAELAREAGELLLEIRDQGGAVGDRRSDELLLKRLAELRPDDAVLSEESTDDPIRLSRSRVWIVDPLDGTREYGQPPRADWAVHVALAVDGRAEIGAVALPVPGLVLETGAPPVLPPAHDGPPRIVVSRSRPPACVHHLTAALGADTIPMGSAGAKAMAVVRGEADIYAHSGGQYEWDSCAPVAVAAAAGLHTSRLDGSPLIYNQPDPYLPDLLICRPELAEEVLEALRDFGI</sequence>
<organism evidence="2 3">
    <name type="scientific">Nocardia cerradoensis</name>
    <dbReference type="NCBI Taxonomy" id="85688"/>
    <lineage>
        <taxon>Bacteria</taxon>
        <taxon>Bacillati</taxon>
        <taxon>Actinomycetota</taxon>
        <taxon>Actinomycetes</taxon>
        <taxon>Mycobacteriales</taxon>
        <taxon>Nocardiaceae</taxon>
        <taxon>Nocardia</taxon>
    </lineage>
</organism>
<dbReference type="SUPFAM" id="SSF56655">
    <property type="entry name" value="Carbohydrate phosphatase"/>
    <property type="match status" value="1"/>
</dbReference>
<dbReference type="Gene3D" id="3.40.190.80">
    <property type="match status" value="1"/>
</dbReference>
<dbReference type="GO" id="GO:0050427">
    <property type="term" value="P:3'-phosphoadenosine 5'-phosphosulfate metabolic process"/>
    <property type="evidence" value="ECO:0007669"/>
    <property type="project" value="TreeGrafter"/>
</dbReference>
<gene>
    <name evidence="2" type="primary">cysQ</name>
    <name evidence="2" type="ORF">B7C42_01999</name>
</gene>
<accession>A0A231HAF0</accession>
<dbReference type="EC" id="3.1.3.7" evidence="2"/>
<keyword evidence="2" id="KW-0378">Hydrolase</keyword>
<feature type="binding site" evidence="1">
    <location>
        <position position="73"/>
    </location>
    <ligand>
        <name>Mg(2+)</name>
        <dbReference type="ChEBI" id="CHEBI:18420"/>
        <label>1</label>
        <note>catalytic</note>
    </ligand>
</feature>
<evidence type="ECO:0000256" key="1">
    <source>
        <dbReference type="PIRSR" id="PIRSR600760-2"/>
    </source>
</evidence>
<evidence type="ECO:0000313" key="3">
    <source>
        <dbReference type="Proteomes" id="UP000215506"/>
    </source>
</evidence>
<dbReference type="InterPro" id="IPR050725">
    <property type="entry name" value="CysQ/Inositol_MonoPase"/>
</dbReference>
<comment type="caution">
    <text evidence="2">The sequence shown here is derived from an EMBL/GenBank/DDBJ whole genome shotgun (WGS) entry which is preliminary data.</text>
</comment>
<dbReference type="CDD" id="cd01638">
    <property type="entry name" value="CysQ"/>
    <property type="match status" value="1"/>
</dbReference>
<dbReference type="PANTHER" id="PTHR43028:SF5">
    <property type="entry name" value="3'(2'),5'-BISPHOSPHATE NUCLEOTIDASE 1"/>
    <property type="match status" value="1"/>
</dbReference>
<dbReference type="GO" id="GO:0008441">
    <property type="term" value="F:3'(2'),5'-bisphosphate nucleotidase activity"/>
    <property type="evidence" value="ECO:0007669"/>
    <property type="project" value="UniProtKB-EC"/>
</dbReference>
<keyword evidence="1" id="KW-0460">Magnesium</keyword>
<feature type="binding site" evidence="1">
    <location>
        <position position="71"/>
    </location>
    <ligand>
        <name>Mg(2+)</name>
        <dbReference type="ChEBI" id="CHEBI:18420"/>
        <label>1</label>
        <note>catalytic</note>
    </ligand>
</feature>
<dbReference type="GO" id="GO:0046872">
    <property type="term" value="F:metal ion binding"/>
    <property type="evidence" value="ECO:0007669"/>
    <property type="project" value="UniProtKB-KW"/>
</dbReference>
<proteinExistence type="predicted"/>
<feature type="binding site" evidence="1">
    <location>
        <position position="184"/>
    </location>
    <ligand>
        <name>Mg(2+)</name>
        <dbReference type="ChEBI" id="CHEBI:18420"/>
        <label>1</label>
        <note>catalytic</note>
    </ligand>
</feature>
<dbReference type="InterPro" id="IPR000760">
    <property type="entry name" value="Inositol_monophosphatase-like"/>
</dbReference>
<dbReference type="RefSeq" id="WP_094025041.1">
    <property type="nucleotide sequence ID" value="NZ_NGAF01000003.1"/>
</dbReference>
<dbReference type="GO" id="GO:0000103">
    <property type="term" value="P:sulfate assimilation"/>
    <property type="evidence" value="ECO:0007669"/>
    <property type="project" value="TreeGrafter"/>
</dbReference>
<dbReference type="Gene3D" id="3.30.540.10">
    <property type="entry name" value="Fructose-1,6-Bisphosphatase, subunit A, domain 1"/>
    <property type="match status" value="1"/>
</dbReference>